<evidence type="ECO:0000256" key="3">
    <source>
        <dbReference type="ARBA" id="ARBA00023242"/>
    </source>
</evidence>
<proteinExistence type="evidence at transcript level"/>
<dbReference type="AlphaFoldDB" id="A0A0P4VLV3"/>
<evidence type="ECO:0000256" key="4">
    <source>
        <dbReference type="SAM" id="Coils"/>
    </source>
</evidence>
<feature type="non-terminal residue" evidence="6">
    <location>
        <position position="1"/>
    </location>
</feature>
<keyword evidence="6" id="KW-0255">Endonuclease</keyword>
<dbReference type="GO" id="GO:0003684">
    <property type="term" value="F:damaged DNA binding"/>
    <property type="evidence" value="ECO:0007669"/>
    <property type="project" value="TreeGrafter"/>
</dbReference>
<dbReference type="PANTHER" id="PTHR15107">
    <property type="entry name" value="RETINOBLASTOMA BINDING PROTEIN 8"/>
    <property type="match status" value="1"/>
</dbReference>
<reference evidence="6" key="1">
    <citation type="journal article" date="2016" name="PLoS Negl. Trop. Dis.">
        <title>A Deep Insight into the Sialome of Rhodnius neglectus, a Vector of Chagas Disease.</title>
        <authorList>
            <person name="Santiago P.B."/>
            <person name="Assumpcao T.C."/>
            <person name="Araujo C.N."/>
            <person name="Bastos I.M."/>
            <person name="Neves D."/>
            <person name="Silva I.G."/>
            <person name="Charneau S."/>
            <person name="Queiroz R.M."/>
            <person name="Raiol T."/>
            <person name="Oliveira J.V."/>
            <person name="Sousa M.V."/>
            <person name="Calvo E."/>
            <person name="Ribeiro J.M."/>
            <person name="Santana J.M."/>
        </authorList>
    </citation>
    <scope>NUCLEOTIDE SEQUENCE</scope>
    <source>
        <tissue evidence="6">Salivary glands</tissue>
    </source>
</reference>
<dbReference type="GO" id="GO:0010792">
    <property type="term" value="P:DNA double-strand break processing involved in repair via single-strand annealing"/>
    <property type="evidence" value="ECO:0007669"/>
    <property type="project" value="TreeGrafter"/>
</dbReference>
<organism evidence="6">
    <name type="scientific">Rhodnius neglectus</name>
    <dbReference type="NCBI Taxonomy" id="72488"/>
    <lineage>
        <taxon>Eukaryota</taxon>
        <taxon>Metazoa</taxon>
        <taxon>Ecdysozoa</taxon>
        <taxon>Arthropoda</taxon>
        <taxon>Hexapoda</taxon>
        <taxon>Insecta</taxon>
        <taxon>Pterygota</taxon>
        <taxon>Neoptera</taxon>
        <taxon>Paraneoptera</taxon>
        <taxon>Hemiptera</taxon>
        <taxon>Heteroptera</taxon>
        <taxon>Panheteroptera</taxon>
        <taxon>Cimicomorpha</taxon>
        <taxon>Reduviidae</taxon>
        <taxon>Triatominae</taxon>
        <taxon>Rhodnius</taxon>
    </lineage>
</organism>
<name>A0A0P4VLV3_9HEMI</name>
<evidence type="ECO:0000313" key="6">
    <source>
        <dbReference type="EMBL" id="JAI53421.1"/>
    </source>
</evidence>
<evidence type="ECO:0000259" key="5">
    <source>
        <dbReference type="Pfam" id="PF08573"/>
    </source>
</evidence>
<comment type="subcellular location">
    <subcellularLocation>
        <location evidence="1">Nucleus</location>
    </subcellularLocation>
</comment>
<dbReference type="InterPro" id="IPR033316">
    <property type="entry name" value="RBBP8-like"/>
</dbReference>
<sequence length="569" mass="64511">SMFKEQHYRMHNDDLDVQGIFLLLEVAYDKVQQLSSRFSKTTVLYNKTLNELEGKNEELSSLKNEISKKNECEKCCKLEKKLEEVTKKASDAHNRMNSIAKILCLGSLESKNEEKRNSAISIVSQILLDSSPKRKRRCRETKNSPIKENILMPASVETDTENLVKEVDIAAINDVIPETMTHFPLKPITNLASVNISPSKKNGQISQTSTRFSSSINLPIQRSTSPRIESVKKNLSADCIPQENCVDIIEYSPPTKAKKGLLFNIDLKTVAPSSSKACSDTTMDATLLEYVKDSRTELDKIWFDEDKEEDETDLKQKNTSRLVNEELLHASPDNHIVEETPIREENKTFEKRRRADFWLLKEKRELNGCAKSLDGKKLKQTKLELGIKRKPVDISKLAGFTEGIQQLSQQFGQDKDDDIIPGSPGSPISELALKENTSNEVHSVEPINFQPIASSTQHSSVKEGLFPVRTTTSKSPGYAYKREAVKKKSERARLPGWECDECRKYYEAMSLSPSKVKSRMNACSRHRDKFKPNLNDTPPGFWNPLFPDTQECREKGMYVSIHYPSNSGK</sequence>
<evidence type="ECO:0000256" key="2">
    <source>
        <dbReference type="ARBA" id="ARBA00022763"/>
    </source>
</evidence>
<keyword evidence="6" id="KW-0540">Nuclease</keyword>
<keyword evidence="6" id="KW-0378">Hydrolase</keyword>
<dbReference type="InterPro" id="IPR013882">
    <property type="entry name" value="Ctp1_C"/>
</dbReference>
<keyword evidence="4" id="KW-0175">Coiled coil</keyword>
<dbReference type="GO" id="GO:0004519">
    <property type="term" value="F:endonuclease activity"/>
    <property type="evidence" value="ECO:0007669"/>
    <property type="project" value="UniProtKB-KW"/>
</dbReference>
<evidence type="ECO:0000256" key="1">
    <source>
        <dbReference type="ARBA" id="ARBA00004123"/>
    </source>
</evidence>
<dbReference type="EMBL" id="GDKW01003174">
    <property type="protein sequence ID" value="JAI53421.1"/>
    <property type="molecule type" value="mRNA"/>
</dbReference>
<feature type="domain" description="DNA endonuclease activator Ctp1 C-terminal" evidence="5">
    <location>
        <begin position="514"/>
        <end position="551"/>
    </location>
</feature>
<dbReference type="Pfam" id="PF08573">
    <property type="entry name" value="SAE2"/>
    <property type="match status" value="1"/>
</dbReference>
<accession>A0A0P4VLV3</accession>
<keyword evidence="2" id="KW-0227">DNA damage</keyword>
<dbReference type="PANTHER" id="PTHR15107:SF0">
    <property type="entry name" value="DNA ENDONUCLEASE ACTIVATOR CTP1 C-TERMINAL DOMAIN-CONTAINING PROTEIN"/>
    <property type="match status" value="1"/>
</dbReference>
<protein>
    <submittedName>
        <fullName evidence="6">Putative dna endonuclease rbbp8</fullName>
    </submittedName>
</protein>
<keyword evidence="3" id="KW-0539">Nucleus</keyword>
<dbReference type="GO" id="GO:0005634">
    <property type="term" value="C:nucleus"/>
    <property type="evidence" value="ECO:0007669"/>
    <property type="project" value="UniProtKB-SubCell"/>
</dbReference>
<feature type="coiled-coil region" evidence="4">
    <location>
        <begin position="45"/>
        <end position="72"/>
    </location>
</feature>